<evidence type="ECO:0000259" key="9">
    <source>
        <dbReference type="PROSITE" id="PS50883"/>
    </source>
</evidence>
<dbReference type="Pfam" id="PF00563">
    <property type="entry name" value="EAL"/>
    <property type="match status" value="1"/>
</dbReference>
<dbReference type="Pfam" id="PF02743">
    <property type="entry name" value="dCache_1"/>
    <property type="match status" value="1"/>
</dbReference>
<dbReference type="InterPro" id="IPR033479">
    <property type="entry name" value="dCache_1"/>
</dbReference>
<dbReference type="Gene3D" id="3.30.70.270">
    <property type="match status" value="1"/>
</dbReference>
<dbReference type="InterPro" id="IPR035919">
    <property type="entry name" value="EAL_sf"/>
</dbReference>
<dbReference type="CDD" id="cd01949">
    <property type="entry name" value="GGDEF"/>
    <property type="match status" value="1"/>
</dbReference>
<keyword evidence="3 6" id="KW-0812">Transmembrane</keyword>
<name>A0A930BPY3_9RHOO</name>
<evidence type="ECO:0000256" key="2">
    <source>
        <dbReference type="ARBA" id="ARBA00022475"/>
    </source>
</evidence>
<dbReference type="SUPFAM" id="SSF141868">
    <property type="entry name" value="EAL domain-like"/>
    <property type="match status" value="1"/>
</dbReference>
<keyword evidence="2" id="KW-1003">Cell membrane</keyword>
<dbReference type="CDD" id="cd01948">
    <property type="entry name" value="EAL"/>
    <property type="match status" value="1"/>
</dbReference>
<dbReference type="Pfam" id="PF00990">
    <property type="entry name" value="GGDEF"/>
    <property type="match status" value="1"/>
</dbReference>
<dbReference type="InterPro" id="IPR013656">
    <property type="entry name" value="PAS_4"/>
</dbReference>
<feature type="domain" description="PAC" evidence="8">
    <location>
        <begin position="383"/>
        <end position="435"/>
    </location>
</feature>
<gene>
    <name evidence="11" type="ORF">HXL68_03380</name>
</gene>
<dbReference type="SUPFAM" id="SSF55785">
    <property type="entry name" value="PYP-like sensor domain (PAS domain)"/>
    <property type="match status" value="1"/>
</dbReference>
<evidence type="ECO:0000313" key="11">
    <source>
        <dbReference type="EMBL" id="MBF1164063.1"/>
    </source>
</evidence>
<feature type="transmembrane region" description="Helical" evidence="6">
    <location>
        <begin position="12"/>
        <end position="33"/>
    </location>
</feature>
<comment type="subcellular location">
    <subcellularLocation>
        <location evidence="1">Cell membrane</location>
        <topology evidence="1">Multi-pass membrane protein</topology>
    </subcellularLocation>
</comment>
<evidence type="ECO:0000313" key="12">
    <source>
        <dbReference type="Proteomes" id="UP000718593"/>
    </source>
</evidence>
<dbReference type="Gene3D" id="3.30.450.20">
    <property type="entry name" value="PAS domain"/>
    <property type="match status" value="2"/>
</dbReference>
<dbReference type="SUPFAM" id="SSF55073">
    <property type="entry name" value="Nucleotide cyclase"/>
    <property type="match status" value="1"/>
</dbReference>
<organism evidence="11 12">
    <name type="scientific">Dechloromonas agitata</name>
    <dbReference type="NCBI Taxonomy" id="73030"/>
    <lineage>
        <taxon>Bacteria</taxon>
        <taxon>Pseudomonadati</taxon>
        <taxon>Pseudomonadota</taxon>
        <taxon>Betaproteobacteria</taxon>
        <taxon>Rhodocyclales</taxon>
        <taxon>Azonexaceae</taxon>
        <taxon>Dechloromonas</taxon>
    </lineage>
</organism>
<dbReference type="InterPro" id="IPR000014">
    <property type="entry name" value="PAS"/>
</dbReference>
<dbReference type="CDD" id="cd00130">
    <property type="entry name" value="PAS"/>
    <property type="match status" value="1"/>
</dbReference>
<protein>
    <submittedName>
        <fullName evidence="11">EAL domain-containing protein</fullName>
    </submittedName>
</protein>
<reference evidence="11" key="1">
    <citation type="submission" date="2020-04" db="EMBL/GenBank/DDBJ databases">
        <title>Deep metagenomics examines the oral microbiome during advanced dental caries in children, revealing novel taxa and co-occurrences with host molecules.</title>
        <authorList>
            <person name="Baker J.L."/>
            <person name="Morton J.T."/>
            <person name="Dinis M."/>
            <person name="Alvarez R."/>
            <person name="Tran N.C."/>
            <person name="Knight R."/>
            <person name="Edlund A."/>
        </authorList>
    </citation>
    <scope>NUCLEOTIDE SEQUENCE</scope>
    <source>
        <strain evidence="11">JCVI_32_bin.24</strain>
    </source>
</reference>
<proteinExistence type="predicted"/>
<evidence type="ECO:0000259" key="7">
    <source>
        <dbReference type="PROSITE" id="PS50112"/>
    </source>
</evidence>
<evidence type="ECO:0000259" key="8">
    <source>
        <dbReference type="PROSITE" id="PS50113"/>
    </source>
</evidence>
<dbReference type="Proteomes" id="UP000718593">
    <property type="component" value="Unassembled WGS sequence"/>
</dbReference>
<dbReference type="AlphaFoldDB" id="A0A930BPY3"/>
<accession>A0A930BPY3</accession>
<feature type="transmembrane region" description="Helical" evidence="6">
    <location>
        <begin position="268"/>
        <end position="289"/>
    </location>
</feature>
<dbReference type="InterPro" id="IPR000160">
    <property type="entry name" value="GGDEF_dom"/>
</dbReference>
<dbReference type="GO" id="GO:0005886">
    <property type="term" value="C:plasma membrane"/>
    <property type="evidence" value="ECO:0007669"/>
    <property type="project" value="UniProtKB-SubCell"/>
</dbReference>
<evidence type="ECO:0000256" key="4">
    <source>
        <dbReference type="ARBA" id="ARBA00022989"/>
    </source>
</evidence>
<dbReference type="NCBIfam" id="TIGR00229">
    <property type="entry name" value="sensory_box"/>
    <property type="match status" value="1"/>
</dbReference>
<evidence type="ECO:0000256" key="3">
    <source>
        <dbReference type="ARBA" id="ARBA00022692"/>
    </source>
</evidence>
<dbReference type="SMART" id="SM00091">
    <property type="entry name" value="PAS"/>
    <property type="match status" value="1"/>
</dbReference>
<dbReference type="PROSITE" id="PS50112">
    <property type="entry name" value="PAS"/>
    <property type="match status" value="1"/>
</dbReference>
<dbReference type="SMART" id="SM00267">
    <property type="entry name" value="GGDEF"/>
    <property type="match status" value="1"/>
</dbReference>
<dbReference type="CDD" id="cd12914">
    <property type="entry name" value="PDC1_DGC_like"/>
    <property type="match status" value="1"/>
</dbReference>
<keyword evidence="4 6" id="KW-1133">Transmembrane helix</keyword>
<dbReference type="PROSITE" id="PS50113">
    <property type="entry name" value="PAC"/>
    <property type="match status" value="1"/>
</dbReference>
<evidence type="ECO:0000256" key="6">
    <source>
        <dbReference type="SAM" id="Phobius"/>
    </source>
</evidence>
<keyword evidence="5 6" id="KW-0472">Membrane</keyword>
<comment type="caution">
    <text evidence="11">The sequence shown here is derived from an EMBL/GenBank/DDBJ whole genome shotgun (WGS) entry which is preliminary data.</text>
</comment>
<dbReference type="InterPro" id="IPR000700">
    <property type="entry name" value="PAS-assoc_C"/>
</dbReference>
<feature type="domain" description="GGDEF" evidence="10">
    <location>
        <begin position="467"/>
        <end position="600"/>
    </location>
</feature>
<evidence type="ECO:0000259" key="10">
    <source>
        <dbReference type="PROSITE" id="PS50887"/>
    </source>
</evidence>
<dbReference type="PROSITE" id="PS50883">
    <property type="entry name" value="EAL"/>
    <property type="match status" value="1"/>
</dbReference>
<evidence type="ECO:0000256" key="5">
    <source>
        <dbReference type="ARBA" id="ARBA00023136"/>
    </source>
</evidence>
<feature type="domain" description="EAL" evidence="9">
    <location>
        <begin position="609"/>
        <end position="863"/>
    </location>
</feature>
<dbReference type="SMART" id="SM00052">
    <property type="entry name" value="EAL"/>
    <property type="match status" value="1"/>
</dbReference>
<dbReference type="InterPro" id="IPR052155">
    <property type="entry name" value="Biofilm_reg_signaling"/>
</dbReference>
<dbReference type="InterPro" id="IPR001633">
    <property type="entry name" value="EAL_dom"/>
</dbReference>
<dbReference type="EMBL" id="JABZMI010000035">
    <property type="protein sequence ID" value="MBF1164063.1"/>
    <property type="molecule type" value="Genomic_DNA"/>
</dbReference>
<dbReference type="InterPro" id="IPR043128">
    <property type="entry name" value="Rev_trsase/Diguanyl_cyclase"/>
</dbReference>
<dbReference type="InterPro" id="IPR029787">
    <property type="entry name" value="Nucleotide_cyclase"/>
</dbReference>
<dbReference type="FunFam" id="3.20.20.450:FF:000001">
    <property type="entry name" value="Cyclic di-GMP phosphodiesterase yahA"/>
    <property type="match status" value="1"/>
</dbReference>
<dbReference type="PANTHER" id="PTHR44757:SF2">
    <property type="entry name" value="BIOFILM ARCHITECTURE MAINTENANCE PROTEIN MBAA"/>
    <property type="match status" value="1"/>
</dbReference>
<dbReference type="NCBIfam" id="TIGR00254">
    <property type="entry name" value="GGDEF"/>
    <property type="match status" value="1"/>
</dbReference>
<dbReference type="Pfam" id="PF08448">
    <property type="entry name" value="PAS_4"/>
    <property type="match status" value="1"/>
</dbReference>
<dbReference type="PROSITE" id="PS50887">
    <property type="entry name" value="GGDEF"/>
    <property type="match status" value="1"/>
</dbReference>
<dbReference type="Gene3D" id="3.20.20.450">
    <property type="entry name" value="EAL domain"/>
    <property type="match status" value="1"/>
</dbReference>
<dbReference type="PANTHER" id="PTHR44757">
    <property type="entry name" value="DIGUANYLATE CYCLASE DGCP"/>
    <property type="match status" value="1"/>
</dbReference>
<sequence>MSEQEGFSSRRLVFVVAAAASLLVLASLLTVIFGQTRESALAQSQAGLDGTAYVLNRQIAQTFAKIDVVLRLVARDYPRFSALPGAAANAELKALLDTIPESQSLRIVDATGRFRFDASGSLPQVDISDRAYFRQHQSDPKSGLVFSEPIFARITSNWVITLSRRLNNPDGSFAGHVQAAINAEDFSRLFAGINRPAAEEIIMLDRQRRVVAHTALEPAALGQAYEDLLALETDDGKLFSREAVGDYPFDIIVISSRDEALKTWREKILAYGISIFFLMLLLVVLLYFWSRNYNQACTIASALSQAFDDAEHQARELLDSVPDPAWLRDRNGVFVAVNAAYLRFCGKSRAEVIGKKVYDVWPARMAAIFSARDEQILASGEAIQAEGSHPTAGGTMRHYEYELTPLHDKSGDISGVAGFARDVTERQEAADRILFLLGHDTLTTLPNRLALQSTMAHAVAEGRSRNTLIALLLLDLDHFKGLNDTLGPGVGDRILFEVAGRLKESVQEKDTVSRQSGDEFAILINDCGNVSMVALIAERLLASIRRPLLLDGHDIALSACIGISIYPEDGDDVEALLKNADTALHAAKAVGRDSYRFFEAEMNSVIGERLRLEHDLRQALARRELFLDYQPQYDAGDGRMLGVEALLRWRHPQQGLISPASFIPIAEETGLIVSIGEWVLDEACRQNAAWLAAGCGPLVVAVNLSALQITQAGLSATVSAALRRHALPPALLELEITESVLMRDTDRALEVLSDLRRIGIKVSIDDFGTGYSSLNYLKRLPLDKLKIDRSFIRDLPRDANDVAITQAIIAISSKLGLAVIAEGVETREQFEFLRNNGCNQIQGFYFSRPRPPQEIIDEFRGGTPGNPELAAPEVCFQ</sequence>
<dbReference type="InterPro" id="IPR035965">
    <property type="entry name" value="PAS-like_dom_sf"/>
</dbReference>
<evidence type="ECO:0000256" key="1">
    <source>
        <dbReference type="ARBA" id="ARBA00004651"/>
    </source>
</evidence>
<feature type="domain" description="PAS" evidence="7">
    <location>
        <begin position="310"/>
        <end position="360"/>
    </location>
</feature>